<feature type="domain" description="ChlI/MoxR AAA lid" evidence="4">
    <location>
        <begin position="240"/>
        <end position="308"/>
    </location>
</feature>
<dbReference type="Pfam" id="PF07726">
    <property type="entry name" value="AAA_3"/>
    <property type="match status" value="1"/>
</dbReference>
<dbReference type="Gene3D" id="3.40.50.300">
    <property type="entry name" value="P-loop containing nucleotide triphosphate hydrolases"/>
    <property type="match status" value="1"/>
</dbReference>
<dbReference type="Gene3D" id="1.10.8.80">
    <property type="entry name" value="Magnesium chelatase subunit I, C-Terminal domain"/>
    <property type="match status" value="1"/>
</dbReference>
<dbReference type="Pfam" id="PF17863">
    <property type="entry name" value="AAA_lid_2"/>
    <property type="match status" value="1"/>
</dbReference>
<dbReference type="PANTHER" id="PTHR42759">
    <property type="entry name" value="MOXR FAMILY PROTEIN"/>
    <property type="match status" value="1"/>
</dbReference>
<organism evidence="5">
    <name type="scientific">hydrothermal vent metagenome</name>
    <dbReference type="NCBI Taxonomy" id="652676"/>
    <lineage>
        <taxon>unclassified sequences</taxon>
        <taxon>metagenomes</taxon>
        <taxon>ecological metagenomes</taxon>
    </lineage>
</organism>
<dbReference type="InterPro" id="IPR011703">
    <property type="entry name" value="ATPase_AAA-3"/>
</dbReference>
<sequence length="315" mass="35010">MNPIVENIRDEIAKVIVGQEKLIDGLLIGLLTRGHILLEGVPGLAKTTAVNALAGSLGLDFKRVQFTPDLLPSDIIGTEIYDPSNNSFKIKQGPVFTNLLLADEINRAPAKVQSALLEVMQERQVTIGDETFKIDLPFLVMATQNPVEQEGAYELPEAQLDRFLMKVVVGYNTKEEELEIARRVANSGFSQIEQVASIQDLETIRGEAMDIYIDEEVEKYIIELVFATRNPEEYGLEKISPYIQFGASPRASIDMYKASRAVAYLKGRSFVSPIEVAYIAKDILRHRIVLSYEAEADGITQDSIINEILIAVNIP</sequence>
<dbReference type="InterPro" id="IPR027417">
    <property type="entry name" value="P-loop_NTPase"/>
</dbReference>
<feature type="domain" description="ATPase AAA-3" evidence="3">
    <location>
        <begin position="35"/>
        <end position="165"/>
    </location>
</feature>
<dbReference type="SUPFAM" id="SSF52540">
    <property type="entry name" value="P-loop containing nucleoside triphosphate hydrolases"/>
    <property type="match status" value="1"/>
</dbReference>
<evidence type="ECO:0000256" key="1">
    <source>
        <dbReference type="ARBA" id="ARBA00022741"/>
    </source>
</evidence>
<dbReference type="FunFam" id="3.40.50.300:FF:000640">
    <property type="entry name" value="MoxR family ATPase"/>
    <property type="match status" value="1"/>
</dbReference>
<dbReference type="EMBL" id="FPHE01000096">
    <property type="protein sequence ID" value="SFV60362.1"/>
    <property type="molecule type" value="Genomic_DNA"/>
</dbReference>
<dbReference type="AlphaFoldDB" id="A0A1W1C3R7"/>
<dbReference type="InterPro" id="IPR041628">
    <property type="entry name" value="ChlI/MoxR_AAA_lid"/>
</dbReference>
<reference evidence="5" key="1">
    <citation type="submission" date="2016-10" db="EMBL/GenBank/DDBJ databases">
        <authorList>
            <person name="de Groot N.N."/>
        </authorList>
    </citation>
    <scope>NUCLEOTIDE SEQUENCE</scope>
</reference>
<name>A0A1W1C3R7_9ZZZZ</name>
<evidence type="ECO:0000313" key="5">
    <source>
        <dbReference type="EMBL" id="SFV60362.1"/>
    </source>
</evidence>
<evidence type="ECO:0000259" key="3">
    <source>
        <dbReference type="Pfam" id="PF07726"/>
    </source>
</evidence>
<accession>A0A1W1C3R7</accession>
<dbReference type="GO" id="GO:0005524">
    <property type="term" value="F:ATP binding"/>
    <property type="evidence" value="ECO:0007669"/>
    <property type="project" value="UniProtKB-KW"/>
</dbReference>
<keyword evidence="2" id="KW-0067">ATP-binding</keyword>
<gene>
    <name evidence="5" type="ORF">MNB_SV-12-352</name>
</gene>
<evidence type="ECO:0000259" key="4">
    <source>
        <dbReference type="Pfam" id="PF17863"/>
    </source>
</evidence>
<protein>
    <submittedName>
        <fullName evidence="5">MoxR-like ATPases</fullName>
    </submittedName>
</protein>
<proteinExistence type="predicted"/>
<dbReference type="PIRSF" id="PIRSF002849">
    <property type="entry name" value="AAA_ATPase_chaperone_MoxR_prd"/>
    <property type="match status" value="1"/>
</dbReference>
<dbReference type="CDD" id="cd00009">
    <property type="entry name" value="AAA"/>
    <property type="match status" value="1"/>
</dbReference>
<dbReference type="PANTHER" id="PTHR42759:SF1">
    <property type="entry name" value="MAGNESIUM-CHELATASE SUBUNIT CHLD"/>
    <property type="match status" value="1"/>
</dbReference>
<keyword evidence="1" id="KW-0547">Nucleotide-binding</keyword>
<dbReference type="InterPro" id="IPR050764">
    <property type="entry name" value="CbbQ/NirQ/NorQ/GpvN"/>
</dbReference>
<dbReference type="GO" id="GO:0016887">
    <property type="term" value="F:ATP hydrolysis activity"/>
    <property type="evidence" value="ECO:0007669"/>
    <property type="project" value="InterPro"/>
</dbReference>
<evidence type="ECO:0000256" key="2">
    <source>
        <dbReference type="ARBA" id="ARBA00022840"/>
    </source>
</evidence>